<accession>S7XI83</accession>
<feature type="coiled-coil region" evidence="10">
    <location>
        <begin position="1058"/>
        <end position="1106"/>
    </location>
</feature>
<keyword evidence="5" id="KW-0158">Chromosome</keyword>
<dbReference type="SUPFAM" id="SSF52540">
    <property type="entry name" value="P-loop containing nucleoside triphosphate hydrolases"/>
    <property type="match status" value="2"/>
</dbReference>
<evidence type="ECO:0000256" key="9">
    <source>
        <dbReference type="ARBA" id="ARBA00049360"/>
    </source>
</evidence>
<dbReference type="HOGENOM" id="CLU_006184_1_0_1"/>
<protein>
    <submittedName>
        <fullName evidence="12">DNA repair protein RAD50</fullName>
    </submittedName>
</protein>
<dbReference type="VEuPathDB" id="MicrosporidiaDB:SLOPH_302"/>
<dbReference type="PANTHER" id="PTHR18867">
    <property type="entry name" value="RAD50"/>
    <property type="match status" value="1"/>
</dbReference>
<dbReference type="Gene3D" id="3.40.50.300">
    <property type="entry name" value="P-loop containing nucleotide triphosphate hydrolases"/>
    <property type="match status" value="2"/>
</dbReference>
<dbReference type="OrthoDB" id="18797at2759"/>
<comment type="similarity">
    <text evidence="4">Belongs to the SMC family. RAD50 subfamily.</text>
</comment>
<evidence type="ECO:0000256" key="5">
    <source>
        <dbReference type="ARBA" id="ARBA00022454"/>
    </source>
</evidence>
<dbReference type="GO" id="GO:0043047">
    <property type="term" value="F:single-stranded telomeric DNA binding"/>
    <property type="evidence" value="ECO:0007669"/>
    <property type="project" value="TreeGrafter"/>
</dbReference>
<comment type="catalytic activity">
    <reaction evidence="9">
        <text>ATP + H2O = ADP + phosphate + H(+)</text>
        <dbReference type="Rhea" id="RHEA:13065"/>
        <dbReference type="ChEBI" id="CHEBI:15377"/>
        <dbReference type="ChEBI" id="CHEBI:15378"/>
        <dbReference type="ChEBI" id="CHEBI:30616"/>
        <dbReference type="ChEBI" id="CHEBI:43474"/>
        <dbReference type="ChEBI" id="CHEBI:456216"/>
    </reaction>
</comment>
<dbReference type="Proteomes" id="UP000014978">
    <property type="component" value="Unassembled WGS sequence"/>
</dbReference>
<dbReference type="GO" id="GO:0006302">
    <property type="term" value="P:double-strand break repair"/>
    <property type="evidence" value="ECO:0007669"/>
    <property type="project" value="InterPro"/>
</dbReference>
<feature type="coiled-coil region" evidence="10">
    <location>
        <begin position="606"/>
        <end position="697"/>
    </location>
</feature>
<feature type="domain" description="Rad50/SbcC-type AAA" evidence="11">
    <location>
        <begin position="5"/>
        <end position="228"/>
    </location>
</feature>
<dbReference type="EMBL" id="ATCN01000593">
    <property type="protein sequence ID" value="EPR78714.1"/>
    <property type="molecule type" value="Genomic_DNA"/>
</dbReference>
<dbReference type="SMR" id="S7XI83"/>
<keyword evidence="10" id="KW-0175">Coiled coil</keyword>
<feature type="coiled-coil region" evidence="10">
    <location>
        <begin position="336"/>
        <end position="387"/>
    </location>
</feature>
<dbReference type="FunCoup" id="S7XI83">
    <property type="interactions" value="197"/>
</dbReference>
<dbReference type="GO" id="GO:0046872">
    <property type="term" value="F:metal ion binding"/>
    <property type="evidence" value="ECO:0007669"/>
    <property type="project" value="UniProtKB-KW"/>
</dbReference>
<proteinExistence type="inferred from homology"/>
<evidence type="ECO:0000256" key="6">
    <source>
        <dbReference type="ARBA" id="ARBA00022723"/>
    </source>
</evidence>
<dbReference type="Pfam" id="PF13476">
    <property type="entry name" value="AAA_23"/>
    <property type="match status" value="1"/>
</dbReference>
<name>S7XI83_SPRLO</name>
<comment type="subcellular location">
    <subcellularLocation>
        <location evidence="3">Chromosome</location>
    </subcellularLocation>
    <subcellularLocation>
        <location evidence="2">Nucleus</location>
    </subcellularLocation>
</comment>
<dbReference type="GO" id="GO:0007004">
    <property type="term" value="P:telomere maintenance via telomerase"/>
    <property type="evidence" value="ECO:0007669"/>
    <property type="project" value="TreeGrafter"/>
</dbReference>
<keyword evidence="8" id="KW-0539">Nucleus</keyword>
<dbReference type="GO" id="GO:0030870">
    <property type="term" value="C:Mre11 complex"/>
    <property type="evidence" value="ECO:0007669"/>
    <property type="project" value="TreeGrafter"/>
</dbReference>
<feature type="coiled-coil region" evidence="10">
    <location>
        <begin position="186"/>
        <end position="282"/>
    </location>
</feature>
<dbReference type="GO" id="GO:0016887">
    <property type="term" value="F:ATP hydrolysis activity"/>
    <property type="evidence" value="ECO:0007669"/>
    <property type="project" value="InterPro"/>
</dbReference>
<gene>
    <name evidence="12" type="ORF">SLOPH_302</name>
</gene>
<evidence type="ECO:0000256" key="8">
    <source>
        <dbReference type="ARBA" id="ARBA00023242"/>
    </source>
</evidence>
<evidence type="ECO:0000259" key="11">
    <source>
        <dbReference type="Pfam" id="PF13476"/>
    </source>
</evidence>
<dbReference type="GO" id="GO:0051880">
    <property type="term" value="F:G-quadruplex DNA binding"/>
    <property type="evidence" value="ECO:0007669"/>
    <property type="project" value="TreeGrafter"/>
</dbReference>
<comment type="cofactor">
    <cofactor evidence="1">
        <name>Zn(2+)</name>
        <dbReference type="ChEBI" id="CHEBI:29105"/>
    </cofactor>
</comment>
<feature type="coiled-coil region" evidence="10">
    <location>
        <begin position="741"/>
        <end position="778"/>
    </location>
</feature>
<comment type="caution">
    <text evidence="12">The sequence shown here is derived from an EMBL/GenBank/DDBJ whole genome shotgun (WGS) entry which is preliminary data.</text>
</comment>
<evidence type="ECO:0000256" key="4">
    <source>
        <dbReference type="ARBA" id="ARBA00009439"/>
    </source>
</evidence>
<dbReference type="InterPro" id="IPR027417">
    <property type="entry name" value="P-loop_NTPase"/>
</dbReference>
<organism evidence="12 13">
    <name type="scientific">Spraguea lophii (strain 42_110)</name>
    <name type="common">Microsporidian parasite</name>
    <dbReference type="NCBI Taxonomy" id="1358809"/>
    <lineage>
        <taxon>Eukaryota</taxon>
        <taxon>Fungi</taxon>
        <taxon>Fungi incertae sedis</taxon>
        <taxon>Microsporidia</taxon>
        <taxon>Spragueidae</taxon>
        <taxon>Spraguea</taxon>
    </lineage>
</organism>
<evidence type="ECO:0000256" key="1">
    <source>
        <dbReference type="ARBA" id="ARBA00001947"/>
    </source>
</evidence>
<dbReference type="GO" id="GO:0003691">
    <property type="term" value="F:double-stranded telomeric DNA binding"/>
    <property type="evidence" value="ECO:0007669"/>
    <property type="project" value="TreeGrafter"/>
</dbReference>
<reference evidence="13" key="1">
    <citation type="journal article" date="2013" name="PLoS Genet.">
        <title>The genome of Spraguea lophii and the basis of host-microsporidian interactions.</title>
        <authorList>
            <person name="Campbell S.E."/>
            <person name="Williams T.A."/>
            <person name="Yousuf A."/>
            <person name="Soanes D.M."/>
            <person name="Paszkiewicz K.H."/>
            <person name="Williams B.A.P."/>
        </authorList>
    </citation>
    <scope>NUCLEOTIDE SEQUENCE [LARGE SCALE GENOMIC DNA]</scope>
    <source>
        <strain evidence="13">42_110</strain>
    </source>
</reference>
<feature type="coiled-coil region" evidence="10">
    <location>
        <begin position="977"/>
        <end position="1034"/>
    </location>
</feature>
<keyword evidence="6" id="KW-0479">Metal-binding</keyword>
<evidence type="ECO:0000256" key="10">
    <source>
        <dbReference type="SAM" id="Coils"/>
    </source>
</evidence>
<dbReference type="OMA" id="FSDYYYR"/>
<evidence type="ECO:0000256" key="7">
    <source>
        <dbReference type="ARBA" id="ARBA00022833"/>
    </source>
</evidence>
<dbReference type="PANTHER" id="PTHR18867:SF12">
    <property type="entry name" value="DNA REPAIR PROTEIN RAD50"/>
    <property type="match status" value="1"/>
</dbReference>
<keyword evidence="13" id="KW-1185">Reference proteome</keyword>
<evidence type="ECO:0000256" key="2">
    <source>
        <dbReference type="ARBA" id="ARBA00004123"/>
    </source>
</evidence>
<dbReference type="InParanoid" id="S7XI83"/>
<evidence type="ECO:0000313" key="13">
    <source>
        <dbReference type="Proteomes" id="UP000014978"/>
    </source>
</evidence>
<dbReference type="GO" id="GO:0070192">
    <property type="term" value="P:chromosome organization involved in meiotic cell cycle"/>
    <property type="evidence" value="ECO:0007669"/>
    <property type="project" value="TreeGrafter"/>
</dbReference>
<evidence type="ECO:0000313" key="12">
    <source>
        <dbReference type="EMBL" id="EPR78714.1"/>
    </source>
</evidence>
<dbReference type="GO" id="GO:0000794">
    <property type="term" value="C:condensed nuclear chromosome"/>
    <property type="evidence" value="ECO:0007669"/>
    <property type="project" value="TreeGrafter"/>
</dbReference>
<dbReference type="InterPro" id="IPR038729">
    <property type="entry name" value="Rad50/SbcC_AAA"/>
</dbReference>
<dbReference type="GO" id="GO:0000722">
    <property type="term" value="P:telomere maintenance via recombination"/>
    <property type="evidence" value="ECO:0007669"/>
    <property type="project" value="TreeGrafter"/>
</dbReference>
<dbReference type="STRING" id="1358809.S7XI83"/>
<evidence type="ECO:0000256" key="3">
    <source>
        <dbReference type="ARBA" id="ARBA00004286"/>
    </source>
</evidence>
<keyword evidence="7" id="KW-0862">Zinc</keyword>
<sequence>MTIQKLMISGIRSYNSKYKSVIEFFTPLTLIVGKNGTGKTTIIESLRYVLTGDLPSNSKGGAFIYDPKISREVDTKAQVRLKFKNRKNEEFLIIRSLQLTQKSNTQQQKTLENLLSKRVNDKYESISGKIGDIDKSVEAITNISKPLIENIILCSQEDSAWYLAEPGVIKKRLDDIFNSTKYIKALDKLKELKKTKQQDLKLIKQEIEFLKKNKDKKVDLVTEYKNIEKKQNVYNGFVEELTHKILEKEKEVNNFTLKIKEIDVLEQNKNQNKIKIEKLKEDLKIIKFVEVKIEELSFAKENNLKGSLNTNENVIELFEKEVIIETKNITSLNSSLDDIKKEIQKHDIILKKIINEKDKENNLKKFIQEMSNIKNEINNILEDLLNREIKLRIINKEITQSILKEKDEKRDKIIELLNKSLISLKDNSEINCSFLDNSMVNTNESNISLNKLKNNLITYFTSKSNIKNYYSELMVVYYDKIKIFENEEQLKKKIELNIHKIIGEIKYLCNENIDYDNISNSISELDNKIKNNLVELKNKIYLKDIDDKEDDQIENIKKYKKYIQDKIDIIKKKIDQYYVNYETNIKIKNINERKEYIKKELGNNTIEKLETRKKELVTNKRQISSEEFDTIIHELLEIEREIKNYNRDLGTSFVNDIRYEKESIDIYNLKEENIIDIEKQNEELKNINKNIIRSDSATSIYLGFKRLAEEREECPLCNTNFKDNSKADTILTLINKIDGILQKIEERKSLQRNKLDSIQNSNDNIEKINKLIERKNELIKIVNLHKDYHIKKSKITSEEELKQIYEKIGYFKELEEIECKLNKIPKSNELSEIKILNNGDLLNILQEKIFNYSVEDLKKILDFLNSIENNLKELKSNYIIKSKMENLKDLKSKNIDTNTTKNNLENILNKINEYKFIFLHKYEEYTKEKERLIKKHEEYIKIEEIVKKYNKTKENNVLNENILVIDNISYNLDTIDIKSLEENYSTLKNEYFNKKDIANSKIERKRNLEENIKYKKIKNKLDEIYNKYKEIKHLININIEDILKIYFSYKNNNNQNTIQCLLSLQKNLEAELQKLKEKKNVSIGEIRQLTYSIARYKNEINQYKNIDEDYFTAYVKNKIIENNIKDIEKMISSIDNGLVKYHSEKINEINQRLKSLWIECYKGNDIDYVELQSVQKNNNYNYKMVMIKNGAQLDLRGRCSAGQKVLLSILFRLSLLETFVTEHNLLALDEPTTNLDKDSIEALALLINQMVRNKTMQLIVITHDEEFVNLINTEEYFYRLDRDNNGDSRIEKIKR</sequence>